<dbReference type="SUPFAM" id="SSF81321">
    <property type="entry name" value="Family A G protein-coupled receptor-like"/>
    <property type="match status" value="1"/>
</dbReference>
<evidence type="ECO:0000256" key="11">
    <source>
        <dbReference type="RuleBase" id="RU000688"/>
    </source>
</evidence>
<comment type="similarity">
    <text evidence="2 11">Belongs to the G-protein coupled receptor 1 family.</text>
</comment>
<evidence type="ECO:0000313" key="15">
    <source>
        <dbReference type="Proteomes" id="UP000694941"/>
    </source>
</evidence>
<evidence type="ECO:0000256" key="6">
    <source>
        <dbReference type="ARBA" id="ARBA00023040"/>
    </source>
</evidence>
<keyword evidence="6 11" id="KW-0297">G-protein coupled receptor</keyword>
<dbReference type="PRINTS" id="PR00237">
    <property type="entry name" value="GPCRRHODOPSN"/>
</dbReference>
<feature type="compositionally biased region" description="Basic and acidic residues" evidence="12">
    <location>
        <begin position="167"/>
        <end position="181"/>
    </location>
</feature>
<name>A0ABM1RXR3_LIMPO</name>
<dbReference type="Pfam" id="PF00001">
    <property type="entry name" value="7tm_1"/>
    <property type="match status" value="1"/>
</dbReference>
<evidence type="ECO:0000256" key="8">
    <source>
        <dbReference type="ARBA" id="ARBA00023157"/>
    </source>
</evidence>
<evidence type="ECO:0000256" key="4">
    <source>
        <dbReference type="ARBA" id="ARBA00022692"/>
    </source>
</evidence>
<evidence type="ECO:0000256" key="10">
    <source>
        <dbReference type="ARBA" id="ARBA00023224"/>
    </source>
</evidence>
<proteinExistence type="inferred from homology"/>
<comment type="subcellular location">
    <subcellularLocation>
        <location evidence="1">Cell membrane</location>
        <topology evidence="1">Multi-pass membrane protein</topology>
    </subcellularLocation>
</comment>
<sequence>RVKLPIFNVVSISIDRFIAVTQPIKYSKHKNNKRVALTIAAVWVVSAAIGSPVVLGLNTAPERVPQLCIFYNSDFIIYSSLSSFYIPCLVMVFLYYRIFRAIHERAKKSSRKRLLTSPGLKPGIIIENVSQTQCQQEINSSNNRNQGKVLHLQTETGNVRQDEDYEKEVKDDSKNRYQDSENKKTANFILSNMSNVDDENTKKNVKADSSYVVSQIEETQFCVQNSIAICMKDSSTPSFPPKNGEARKTLSSAPDYDSSNDSMTYLNVTKKNSRFNLGRKHKSSSNKREKAYAKRERKATKTLAIVLGVFLICWVPFFTCNIMDAICIKLKSSDCRPGVTVFLFTTWLGYINSCVNPVIYTIYNIEFRKSFKKILSEPCK</sequence>
<dbReference type="Proteomes" id="UP000694941">
    <property type="component" value="Unplaced"/>
</dbReference>
<keyword evidence="8" id="KW-1015">Disulfide bond</keyword>
<evidence type="ECO:0000256" key="12">
    <source>
        <dbReference type="SAM" id="MobiDB-lite"/>
    </source>
</evidence>
<evidence type="ECO:0000313" key="16">
    <source>
        <dbReference type="RefSeq" id="XP_022236168.1"/>
    </source>
</evidence>
<keyword evidence="9 11" id="KW-0675">Receptor</keyword>
<dbReference type="PROSITE" id="PS00237">
    <property type="entry name" value="G_PROTEIN_RECEP_F1_1"/>
    <property type="match status" value="1"/>
</dbReference>
<feature type="transmembrane region" description="Helical" evidence="13">
    <location>
        <begin position="35"/>
        <end position="55"/>
    </location>
</feature>
<dbReference type="PANTHER" id="PTHR24248">
    <property type="entry name" value="ADRENERGIC RECEPTOR-RELATED G-PROTEIN COUPLED RECEPTOR"/>
    <property type="match status" value="1"/>
</dbReference>
<dbReference type="InterPro" id="IPR017452">
    <property type="entry name" value="GPCR_Rhodpsn_7TM"/>
</dbReference>
<evidence type="ECO:0000256" key="2">
    <source>
        <dbReference type="ARBA" id="ARBA00010663"/>
    </source>
</evidence>
<keyword evidence="5 13" id="KW-1133">Transmembrane helix</keyword>
<feature type="transmembrane region" description="Helical" evidence="13">
    <location>
        <begin position="339"/>
        <end position="363"/>
    </location>
</feature>
<evidence type="ECO:0000256" key="7">
    <source>
        <dbReference type="ARBA" id="ARBA00023136"/>
    </source>
</evidence>
<feature type="transmembrane region" description="Helical" evidence="13">
    <location>
        <begin position="75"/>
        <end position="98"/>
    </location>
</feature>
<reference evidence="16" key="1">
    <citation type="submission" date="2025-08" db="UniProtKB">
        <authorList>
            <consortium name="RefSeq"/>
        </authorList>
    </citation>
    <scope>IDENTIFICATION</scope>
    <source>
        <tissue evidence="16">Muscle</tissue>
    </source>
</reference>
<feature type="transmembrane region" description="Helical" evidence="13">
    <location>
        <begin position="302"/>
        <end position="319"/>
    </location>
</feature>
<evidence type="ECO:0000256" key="9">
    <source>
        <dbReference type="ARBA" id="ARBA00023170"/>
    </source>
</evidence>
<organism evidence="15 16">
    <name type="scientific">Limulus polyphemus</name>
    <name type="common">Atlantic horseshoe crab</name>
    <dbReference type="NCBI Taxonomy" id="6850"/>
    <lineage>
        <taxon>Eukaryota</taxon>
        <taxon>Metazoa</taxon>
        <taxon>Ecdysozoa</taxon>
        <taxon>Arthropoda</taxon>
        <taxon>Chelicerata</taxon>
        <taxon>Merostomata</taxon>
        <taxon>Xiphosura</taxon>
        <taxon>Limulidae</taxon>
        <taxon>Limulus</taxon>
    </lineage>
</organism>
<feature type="non-terminal residue" evidence="16">
    <location>
        <position position="1"/>
    </location>
</feature>
<keyword evidence="15" id="KW-1185">Reference proteome</keyword>
<evidence type="ECO:0000259" key="14">
    <source>
        <dbReference type="PROSITE" id="PS50262"/>
    </source>
</evidence>
<keyword evidence="4 11" id="KW-0812">Transmembrane</keyword>
<dbReference type="Gene3D" id="1.20.1070.10">
    <property type="entry name" value="Rhodopsin 7-helix transmembrane proteins"/>
    <property type="match status" value="2"/>
</dbReference>
<evidence type="ECO:0000256" key="3">
    <source>
        <dbReference type="ARBA" id="ARBA00022475"/>
    </source>
</evidence>
<feature type="region of interest" description="Disordered" evidence="12">
    <location>
        <begin position="145"/>
        <end position="181"/>
    </location>
</feature>
<feature type="domain" description="G-protein coupled receptors family 1 profile" evidence="14">
    <location>
        <begin position="1"/>
        <end position="360"/>
    </location>
</feature>
<gene>
    <name evidence="16" type="primary">LOC111083772</name>
</gene>
<keyword evidence="3" id="KW-1003">Cell membrane</keyword>
<dbReference type="PROSITE" id="PS50262">
    <property type="entry name" value="G_PROTEIN_RECEP_F1_2"/>
    <property type="match status" value="1"/>
</dbReference>
<keyword evidence="7 13" id="KW-0472">Membrane</keyword>
<evidence type="ECO:0000256" key="1">
    <source>
        <dbReference type="ARBA" id="ARBA00004651"/>
    </source>
</evidence>
<dbReference type="RefSeq" id="XP_022236168.1">
    <property type="nucleotide sequence ID" value="XM_022380460.1"/>
</dbReference>
<accession>A0ABM1RXR3</accession>
<evidence type="ECO:0000256" key="13">
    <source>
        <dbReference type="SAM" id="Phobius"/>
    </source>
</evidence>
<evidence type="ECO:0000256" key="5">
    <source>
        <dbReference type="ARBA" id="ARBA00022989"/>
    </source>
</evidence>
<dbReference type="GeneID" id="111083772"/>
<protein>
    <submittedName>
        <fullName evidence="16">Dopamine D2-like receptor</fullName>
    </submittedName>
</protein>
<dbReference type="InterPro" id="IPR000276">
    <property type="entry name" value="GPCR_Rhodpsn"/>
</dbReference>
<keyword evidence="10 11" id="KW-0807">Transducer</keyword>
<dbReference type="PANTHER" id="PTHR24248:SF125">
    <property type="entry name" value="DOPAMINE D2-LIKE RECEPTOR"/>
    <property type="match status" value="1"/>
</dbReference>